<dbReference type="HOGENOM" id="CLU_1758802_0_0_1"/>
<dbReference type="OrthoDB" id="630895at2759"/>
<keyword evidence="1" id="KW-1133">Transmembrane helix</keyword>
<accession>M7T6N8</accession>
<dbReference type="AlphaFoldDB" id="M7T6N8"/>
<gene>
    <name evidence="2" type="ORF">UCREL1_7541</name>
</gene>
<proteinExistence type="predicted"/>
<dbReference type="KEGG" id="ela:UCREL1_7541"/>
<protein>
    <submittedName>
        <fullName evidence="2">Uncharacterized protein</fullName>
    </submittedName>
</protein>
<dbReference type="eggNOG" id="ENOG502SRQ8">
    <property type="taxonomic scope" value="Eukaryota"/>
</dbReference>
<evidence type="ECO:0000313" key="3">
    <source>
        <dbReference type="Proteomes" id="UP000012174"/>
    </source>
</evidence>
<dbReference type="EMBL" id="KB706861">
    <property type="protein sequence ID" value="EMR65481.1"/>
    <property type="molecule type" value="Genomic_DNA"/>
</dbReference>
<keyword evidence="3" id="KW-1185">Reference proteome</keyword>
<reference evidence="3" key="1">
    <citation type="journal article" date="2013" name="Genome Announc.">
        <title>Draft genome sequence of the grapevine dieback fungus Eutypa lata UCR-EL1.</title>
        <authorList>
            <person name="Blanco-Ulate B."/>
            <person name="Rolshausen P.E."/>
            <person name="Cantu D."/>
        </authorList>
    </citation>
    <scope>NUCLEOTIDE SEQUENCE [LARGE SCALE GENOMIC DNA]</scope>
    <source>
        <strain evidence="3">UCR-EL1</strain>
    </source>
</reference>
<sequence length="148" mass="16923">MVVATTPRRRERFLVRKAREVQHVQIMGGIAFAAFAGALSWADHDKMHWLGLACWFGSLMLALGSVVLGVQQRSLIDALQDLASPPCLEKHFRRPYQRWFVIFTWQAPLMMVNYSFILFTVGLLDYVVNPVVRSGVFDDHARVNTKFV</sequence>
<feature type="transmembrane region" description="Helical" evidence="1">
    <location>
        <begin position="48"/>
        <end position="70"/>
    </location>
</feature>
<name>M7T6N8_EUTLA</name>
<feature type="transmembrane region" description="Helical" evidence="1">
    <location>
        <begin position="99"/>
        <end position="124"/>
    </location>
</feature>
<evidence type="ECO:0000313" key="2">
    <source>
        <dbReference type="EMBL" id="EMR65481.1"/>
    </source>
</evidence>
<evidence type="ECO:0000256" key="1">
    <source>
        <dbReference type="SAM" id="Phobius"/>
    </source>
</evidence>
<keyword evidence="1" id="KW-0812">Transmembrane</keyword>
<dbReference type="STRING" id="1287681.M7T6N8"/>
<keyword evidence="1" id="KW-0472">Membrane</keyword>
<dbReference type="Proteomes" id="UP000012174">
    <property type="component" value="Unassembled WGS sequence"/>
</dbReference>
<feature type="transmembrane region" description="Helical" evidence="1">
    <location>
        <begin position="21"/>
        <end position="42"/>
    </location>
</feature>
<organism evidence="2 3">
    <name type="scientific">Eutypa lata (strain UCR-EL1)</name>
    <name type="common">Grapevine dieback disease fungus</name>
    <name type="synonym">Eutypa armeniacae</name>
    <dbReference type="NCBI Taxonomy" id="1287681"/>
    <lineage>
        <taxon>Eukaryota</taxon>
        <taxon>Fungi</taxon>
        <taxon>Dikarya</taxon>
        <taxon>Ascomycota</taxon>
        <taxon>Pezizomycotina</taxon>
        <taxon>Sordariomycetes</taxon>
        <taxon>Xylariomycetidae</taxon>
        <taxon>Xylariales</taxon>
        <taxon>Diatrypaceae</taxon>
        <taxon>Eutypa</taxon>
    </lineage>
</organism>